<dbReference type="PANTHER" id="PTHR42945:SF1">
    <property type="entry name" value="HISTIDINE BIOSYNTHESIS BIFUNCTIONAL PROTEIN HIS7"/>
    <property type="match status" value="1"/>
</dbReference>
<dbReference type="RefSeq" id="WP_136012726.1">
    <property type="nucleotide sequence ID" value="NZ_SRYE01000003.1"/>
</dbReference>
<sequence>MGERTLHVEAGDLGATLESLAATIHGRWGHDPHESYTALLLTSPEDKRLKKVAEEAVEVVMAAKDHDHDHVRYEAADLIYHLMVVLEAEGVNLNELAGELNARMG</sequence>
<evidence type="ECO:0000256" key="8">
    <source>
        <dbReference type="ARBA" id="ARBA00022840"/>
    </source>
</evidence>
<dbReference type="Proteomes" id="UP000310263">
    <property type="component" value="Unassembled WGS sequence"/>
</dbReference>
<dbReference type="UniPathway" id="UPA00031">
    <property type="reaction ID" value="UER00007"/>
</dbReference>
<comment type="catalytic activity">
    <reaction evidence="1 10">
        <text>1-(5-phospho-beta-D-ribosyl)-ATP + H2O = 1-(5-phospho-beta-D-ribosyl)-5'-AMP + diphosphate + H(+)</text>
        <dbReference type="Rhea" id="RHEA:22828"/>
        <dbReference type="ChEBI" id="CHEBI:15377"/>
        <dbReference type="ChEBI" id="CHEBI:15378"/>
        <dbReference type="ChEBI" id="CHEBI:33019"/>
        <dbReference type="ChEBI" id="CHEBI:59457"/>
        <dbReference type="ChEBI" id="CHEBI:73183"/>
        <dbReference type="EC" id="3.6.1.31"/>
    </reaction>
</comment>
<evidence type="ECO:0000256" key="10">
    <source>
        <dbReference type="HAMAP-Rule" id="MF_01020"/>
    </source>
</evidence>
<dbReference type="EC" id="3.6.1.31" evidence="3 10"/>
<dbReference type="AlphaFoldDB" id="A0A4S2F095"/>
<evidence type="ECO:0000256" key="9">
    <source>
        <dbReference type="ARBA" id="ARBA00023102"/>
    </source>
</evidence>
<reference evidence="11 12" key="1">
    <citation type="submission" date="2019-04" db="EMBL/GenBank/DDBJ databases">
        <title>Microbes associate with the intestines of laboratory mice.</title>
        <authorList>
            <person name="Navarre W."/>
            <person name="Wong E."/>
            <person name="Huang K."/>
            <person name="Tropini C."/>
            <person name="Ng K."/>
            <person name="Yu B."/>
        </authorList>
    </citation>
    <scope>NUCLEOTIDE SEQUENCE [LARGE SCALE GENOMIC DNA]</scope>
    <source>
        <strain evidence="11 12">NM07_P-09</strain>
    </source>
</reference>
<dbReference type="GO" id="GO:0000105">
    <property type="term" value="P:L-histidine biosynthetic process"/>
    <property type="evidence" value="ECO:0007669"/>
    <property type="project" value="UniProtKB-UniRule"/>
</dbReference>
<evidence type="ECO:0000313" key="11">
    <source>
        <dbReference type="EMBL" id="TGY62256.1"/>
    </source>
</evidence>
<dbReference type="Pfam" id="PF01503">
    <property type="entry name" value="PRA-PH"/>
    <property type="match status" value="1"/>
</dbReference>
<dbReference type="InterPro" id="IPR021130">
    <property type="entry name" value="PRib-ATP_PPHydrolase-like"/>
</dbReference>
<dbReference type="CDD" id="cd11534">
    <property type="entry name" value="NTP-PPase_HisIE_like"/>
    <property type="match status" value="1"/>
</dbReference>
<dbReference type="SUPFAM" id="SSF101386">
    <property type="entry name" value="all-alpha NTP pyrophosphatases"/>
    <property type="match status" value="1"/>
</dbReference>
<name>A0A4S2F095_9ACTN</name>
<dbReference type="GO" id="GO:0005524">
    <property type="term" value="F:ATP binding"/>
    <property type="evidence" value="ECO:0007669"/>
    <property type="project" value="UniProtKB-KW"/>
</dbReference>
<proteinExistence type="inferred from homology"/>
<dbReference type="GO" id="GO:0005737">
    <property type="term" value="C:cytoplasm"/>
    <property type="evidence" value="ECO:0007669"/>
    <property type="project" value="UniProtKB-SubCell"/>
</dbReference>
<gene>
    <name evidence="10 11" type="primary">hisE</name>
    <name evidence="11" type="ORF">E5334_06310</name>
</gene>
<keyword evidence="6 10" id="KW-0547">Nucleotide-binding</keyword>
<accession>A0A4S2F095</accession>
<evidence type="ECO:0000256" key="7">
    <source>
        <dbReference type="ARBA" id="ARBA00022801"/>
    </source>
</evidence>
<keyword evidence="9 10" id="KW-0368">Histidine biosynthesis</keyword>
<evidence type="ECO:0000256" key="2">
    <source>
        <dbReference type="ARBA" id="ARBA00005204"/>
    </source>
</evidence>
<comment type="similarity">
    <text evidence="10">Belongs to the PRA-PH family.</text>
</comment>
<comment type="pathway">
    <text evidence="2 10">Amino-acid biosynthesis; L-histidine biosynthesis; L-histidine from 5-phospho-alpha-D-ribose 1-diphosphate: step 2/9.</text>
</comment>
<evidence type="ECO:0000256" key="4">
    <source>
        <dbReference type="ARBA" id="ARBA00013336"/>
    </source>
</evidence>
<evidence type="ECO:0000256" key="3">
    <source>
        <dbReference type="ARBA" id="ARBA00012414"/>
    </source>
</evidence>
<dbReference type="HAMAP" id="MF_01020">
    <property type="entry name" value="HisE"/>
    <property type="match status" value="1"/>
</dbReference>
<keyword evidence="7 10" id="KW-0378">Hydrolase</keyword>
<evidence type="ECO:0000313" key="12">
    <source>
        <dbReference type="Proteomes" id="UP000310263"/>
    </source>
</evidence>
<protein>
    <recommendedName>
        <fullName evidence="4 10">Phosphoribosyl-ATP pyrophosphatase</fullName>
        <shortName evidence="10">PRA-PH</shortName>
        <ecNumber evidence="3 10">3.6.1.31</ecNumber>
    </recommendedName>
</protein>
<keyword evidence="10" id="KW-0963">Cytoplasm</keyword>
<evidence type="ECO:0000256" key="6">
    <source>
        <dbReference type="ARBA" id="ARBA00022741"/>
    </source>
</evidence>
<dbReference type="InterPro" id="IPR008179">
    <property type="entry name" value="HisE"/>
</dbReference>
<comment type="subcellular location">
    <subcellularLocation>
        <location evidence="10">Cytoplasm</location>
    </subcellularLocation>
</comment>
<dbReference type="OrthoDB" id="3176443at2"/>
<evidence type="ECO:0000256" key="1">
    <source>
        <dbReference type="ARBA" id="ARBA00001460"/>
    </source>
</evidence>
<organism evidence="11 12">
    <name type="scientific">Muricaecibacterium torontonense</name>
    <dbReference type="NCBI Taxonomy" id="3032871"/>
    <lineage>
        <taxon>Bacteria</taxon>
        <taxon>Bacillati</taxon>
        <taxon>Actinomycetota</taxon>
        <taxon>Coriobacteriia</taxon>
        <taxon>Coriobacteriales</taxon>
        <taxon>Atopobiaceae</taxon>
        <taxon>Muricaecibacterium</taxon>
    </lineage>
</organism>
<dbReference type="NCBIfam" id="TIGR03188">
    <property type="entry name" value="histidine_hisI"/>
    <property type="match status" value="1"/>
</dbReference>
<comment type="caution">
    <text evidence="11">The sequence shown here is derived from an EMBL/GenBank/DDBJ whole genome shotgun (WGS) entry which is preliminary data.</text>
</comment>
<evidence type="ECO:0000256" key="5">
    <source>
        <dbReference type="ARBA" id="ARBA00022605"/>
    </source>
</evidence>
<dbReference type="GO" id="GO:0004636">
    <property type="term" value="F:phosphoribosyl-ATP diphosphatase activity"/>
    <property type="evidence" value="ECO:0007669"/>
    <property type="project" value="UniProtKB-UniRule"/>
</dbReference>
<dbReference type="PANTHER" id="PTHR42945">
    <property type="entry name" value="HISTIDINE BIOSYNTHESIS BIFUNCTIONAL PROTEIN"/>
    <property type="match status" value="1"/>
</dbReference>
<keyword evidence="5 10" id="KW-0028">Amino-acid biosynthesis</keyword>
<keyword evidence="12" id="KW-1185">Reference proteome</keyword>
<dbReference type="EMBL" id="SRYE01000003">
    <property type="protein sequence ID" value="TGY62256.1"/>
    <property type="molecule type" value="Genomic_DNA"/>
</dbReference>
<keyword evidence="8 10" id="KW-0067">ATP-binding</keyword>
<dbReference type="Gene3D" id="1.10.287.1080">
    <property type="entry name" value="MazG-like"/>
    <property type="match status" value="1"/>
</dbReference>